<evidence type="ECO:0000256" key="5">
    <source>
        <dbReference type="ARBA" id="ARBA00022840"/>
    </source>
</evidence>
<keyword evidence="11" id="KW-1185">Reference proteome</keyword>
<evidence type="ECO:0000313" key="11">
    <source>
        <dbReference type="Proteomes" id="UP000232323"/>
    </source>
</evidence>
<dbReference type="InterPro" id="IPR003593">
    <property type="entry name" value="AAA+_ATPase"/>
</dbReference>
<dbReference type="Gene3D" id="3.40.50.300">
    <property type="entry name" value="P-loop containing nucleotide triphosphate hydrolases"/>
    <property type="match status" value="1"/>
</dbReference>
<keyword evidence="7 8" id="KW-0472">Membrane</keyword>
<dbReference type="Pfam" id="PF00005">
    <property type="entry name" value="ABC_tran"/>
    <property type="match status" value="1"/>
</dbReference>
<proteinExistence type="predicted"/>
<keyword evidence="3 8" id="KW-0812">Transmembrane</keyword>
<evidence type="ECO:0000259" key="9">
    <source>
        <dbReference type="PROSITE" id="PS50893"/>
    </source>
</evidence>
<keyword evidence="4" id="KW-0547">Nucleotide-binding</keyword>
<feature type="transmembrane region" description="Helical" evidence="8">
    <location>
        <begin position="380"/>
        <end position="397"/>
    </location>
</feature>
<dbReference type="GO" id="GO:0016020">
    <property type="term" value="C:membrane"/>
    <property type="evidence" value="ECO:0007669"/>
    <property type="project" value="UniProtKB-SubCell"/>
</dbReference>
<organism evidence="10 11">
    <name type="scientific">Chlamydomonas eustigma</name>
    <dbReference type="NCBI Taxonomy" id="1157962"/>
    <lineage>
        <taxon>Eukaryota</taxon>
        <taxon>Viridiplantae</taxon>
        <taxon>Chlorophyta</taxon>
        <taxon>core chlorophytes</taxon>
        <taxon>Chlorophyceae</taxon>
        <taxon>CS clade</taxon>
        <taxon>Chlamydomonadales</taxon>
        <taxon>Chlamydomonadaceae</taxon>
        <taxon>Chlamydomonas</taxon>
    </lineage>
</organism>
<evidence type="ECO:0000256" key="1">
    <source>
        <dbReference type="ARBA" id="ARBA00004141"/>
    </source>
</evidence>
<dbReference type="EMBL" id="BEGY01000003">
    <property type="protein sequence ID" value="GAX73408.1"/>
    <property type="molecule type" value="Genomic_DNA"/>
</dbReference>
<dbReference type="STRING" id="1157962.A0A250WRF5"/>
<dbReference type="Proteomes" id="UP000232323">
    <property type="component" value="Unassembled WGS sequence"/>
</dbReference>
<dbReference type="PANTHER" id="PTHR48041:SF91">
    <property type="entry name" value="ABC TRANSPORTER G FAMILY MEMBER 28"/>
    <property type="match status" value="1"/>
</dbReference>
<evidence type="ECO:0000256" key="4">
    <source>
        <dbReference type="ARBA" id="ARBA00022741"/>
    </source>
</evidence>
<evidence type="ECO:0000256" key="6">
    <source>
        <dbReference type="ARBA" id="ARBA00022989"/>
    </source>
</evidence>
<dbReference type="InterPro" id="IPR003439">
    <property type="entry name" value="ABC_transporter-like_ATP-bd"/>
</dbReference>
<reference evidence="10 11" key="1">
    <citation type="submission" date="2017-08" db="EMBL/GenBank/DDBJ databases">
        <title>Acidophilic green algal genome provides insights into adaptation to an acidic environment.</title>
        <authorList>
            <person name="Hirooka S."/>
            <person name="Hirose Y."/>
            <person name="Kanesaki Y."/>
            <person name="Higuchi S."/>
            <person name="Fujiwara T."/>
            <person name="Onuma R."/>
            <person name="Era A."/>
            <person name="Ohbayashi R."/>
            <person name="Uzuka A."/>
            <person name="Nozaki H."/>
            <person name="Yoshikawa H."/>
            <person name="Miyagishima S.Y."/>
        </authorList>
    </citation>
    <scope>NUCLEOTIDE SEQUENCE [LARGE SCALE GENOMIC DNA]</scope>
    <source>
        <strain evidence="10 11">NIES-2499</strain>
    </source>
</reference>
<dbReference type="Pfam" id="PF01061">
    <property type="entry name" value="ABC2_membrane"/>
    <property type="match status" value="1"/>
</dbReference>
<dbReference type="InterPro" id="IPR050352">
    <property type="entry name" value="ABCG_transporters"/>
</dbReference>
<evidence type="ECO:0000256" key="7">
    <source>
        <dbReference type="ARBA" id="ARBA00023136"/>
    </source>
</evidence>
<evidence type="ECO:0000256" key="2">
    <source>
        <dbReference type="ARBA" id="ARBA00022448"/>
    </source>
</evidence>
<name>A0A250WRF5_9CHLO</name>
<dbReference type="CDD" id="cd03213">
    <property type="entry name" value="ABCG_EPDR"/>
    <property type="match status" value="1"/>
</dbReference>
<feature type="domain" description="ABC transporter" evidence="9">
    <location>
        <begin position="34"/>
        <end position="281"/>
    </location>
</feature>
<evidence type="ECO:0000313" key="10">
    <source>
        <dbReference type="EMBL" id="GAX73408.1"/>
    </source>
</evidence>
<accession>A0A250WRF5</accession>
<dbReference type="SUPFAM" id="SSF52540">
    <property type="entry name" value="P-loop containing nucleoside triphosphate hydrolases"/>
    <property type="match status" value="1"/>
</dbReference>
<dbReference type="InterPro" id="IPR027417">
    <property type="entry name" value="P-loop_NTPase"/>
</dbReference>
<feature type="transmembrane region" description="Helical" evidence="8">
    <location>
        <begin position="461"/>
        <end position="479"/>
    </location>
</feature>
<protein>
    <recommendedName>
        <fullName evidence="9">ABC transporter domain-containing protein</fullName>
    </recommendedName>
</protein>
<dbReference type="GO" id="GO:0140359">
    <property type="term" value="F:ABC-type transporter activity"/>
    <property type="evidence" value="ECO:0007669"/>
    <property type="project" value="InterPro"/>
</dbReference>
<dbReference type="GO" id="GO:0016887">
    <property type="term" value="F:ATP hydrolysis activity"/>
    <property type="evidence" value="ECO:0007669"/>
    <property type="project" value="InterPro"/>
</dbReference>
<keyword evidence="2" id="KW-0813">Transport</keyword>
<dbReference type="PROSITE" id="PS50893">
    <property type="entry name" value="ABC_TRANSPORTER_2"/>
    <property type="match status" value="1"/>
</dbReference>
<sequence length="513" mass="56532">MDENMPSSLDVESPVALDKHSLGTFTARGTEVRITVKNLTFSVPHMKKRNVQAHLLKNISIFFNPSEMSALMGPSGSGKTTLLDLLAGRKTTGRTEGQILFGGLPPSKQYLRRFTGYVEQFDSLLPILTVREMLMYTAELKRPLSETPESKKADVDALIGALALDVCRNTLIGSYEKRGISGGQAKRTNIGIALVTNPRVLFLDEPTTGLDSYTSNEVMDVVKKLTQQTGVTVCSTIHSPTAYCFNLFDRVTLLVSGNLVYFGQQGAIIMFFTTYSSNLKEFTPGYNNAEYITDLVTEADRMGKALELAEAYAISPFSSENQVMVDSYAASDSKNVSQDLLAELNVSRSTVTPMWWGLRTFMAYRTSKNFWDPSFVAPRVVPNLVIGLLILTLYLNIGTDNSDSNVTNIAAVLFMWSATPGFVASGYMPTLFLERSLFVRERNDGLYLVLTYLLAKLFEELMINSISSLCVGAMVFYAIKLNGSFGLFYVSYLVAVSVGIILAYFVSSISPSM</sequence>
<feature type="transmembrane region" description="Helical" evidence="8">
    <location>
        <begin position="485"/>
        <end position="506"/>
    </location>
</feature>
<gene>
    <name evidence="10" type="ORF">CEUSTIGMA_g860.t1</name>
</gene>
<evidence type="ECO:0000256" key="3">
    <source>
        <dbReference type="ARBA" id="ARBA00022692"/>
    </source>
</evidence>
<dbReference type="PANTHER" id="PTHR48041">
    <property type="entry name" value="ABC TRANSPORTER G FAMILY MEMBER 28"/>
    <property type="match status" value="1"/>
</dbReference>
<dbReference type="GO" id="GO:0005524">
    <property type="term" value="F:ATP binding"/>
    <property type="evidence" value="ECO:0007669"/>
    <property type="project" value="UniProtKB-KW"/>
</dbReference>
<comment type="subcellular location">
    <subcellularLocation>
        <location evidence="1">Membrane</location>
        <topology evidence="1">Multi-pass membrane protein</topology>
    </subcellularLocation>
</comment>
<dbReference type="OrthoDB" id="66620at2759"/>
<dbReference type="SMART" id="SM00382">
    <property type="entry name" value="AAA"/>
    <property type="match status" value="1"/>
</dbReference>
<keyword evidence="5" id="KW-0067">ATP-binding</keyword>
<feature type="transmembrane region" description="Helical" evidence="8">
    <location>
        <begin position="409"/>
        <end position="433"/>
    </location>
</feature>
<evidence type="ECO:0000256" key="8">
    <source>
        <dbReference type="SAM" id="Phobius"/>
    </source>
</evidence>
<comment type="caution">
    <text evidence="10">The sequence shown here is derived from an EMBL/GenBank/DDBJ whole genome shotgun (WGS) entry which is preliminary data.</text>
</comment>
<dbReference type="AlphaFoldDB" id="A0A250WRF5"/>
<keyword evidence="6 8" id="KW-1133">Transmembrane helix</keyword>
<dbReference type="InterPro" id="IPR013525">
    <property type="entry name" value="ABC2_TM"/>
</dbReference>